<dbReference type="InterPro" id="IPR025525">
    <property type="entry name" value="hAT-like_transposase_RNase-H"/>
</dbReference>
<keyword evidence="3" id="KW-1185">Reference proteome</keyword>
<sequence>MATLMLKKFKKYWKSYRMILSLAIVLDPRYKLKFVKFIFSKIDHEIVEAKVNVVEDHLHFLFKEYYVPSTTISLSGETSNEMRDELEEFDTFDSHLGCCKNKTQLDLYLEEPNLDRKGRLEHTYYHGNL</sequence>
<gene>
    <name evidence="2" type="ORF">KY290_003557</name>
</gene>
<reference evidence="2 3" key="1">
    <citation type="journal article" date="2021" name="bioRxiv">
        <title>Chromosome-scale and haplotype-resolved genome assembly of a tetraploid potato cultivar.</title>
        <authorList>
            <person name="Sun H."/>
            <person name="Jiao W.-B."/>
            <person name="Krause K."/>
            <person name="Campoy J.A."/>
            <person name="Goel M."/>
            <person name="Folz-Donahue K."/>
            <person name="Kukat C."/>
            <person name="Huettel B."/>
            <person name="Schneeberger K."/>
        </authorList>
    </citation>
    <scope>NUCLEOTIDE SEQUENCE [LARGE SCALE GENOMIC DNA]</scope>
    <source>
        <strain evidence="2">SolTubOtavaFocal</strain>
        <tissue evidence="2">Leaves</tissue>
    </source>
</reference>
<evidence type="ECO:0000313" key="2">
    <source>
        <dbReference type="EMBL" id="KAH0783959.1"/>
    </source>
</evidence>
<evidence type="ECO:0000259" key="1">
    <source>
        <dbReference type="Pfam" id="PF14372"/>
    </source>
</evidence>
<evidence type="ECO:0000313" key="3">
    <source>
        <dbReference type="Proteomes" id="UP000826656"/>
    </source>
</evidence>
<name>A0ABQ7WVH6_SOLTU</name>
<accession>A0ABQ7WVH6</accession>
<dbReference type="Proteomes" id="UP000826656">
    <property type="component" value="Unassembled WGS sequence"/>
</dbReference>
<dbReference type="EMBL" id="JAIVGD010000001">
    <property type="protein sequence ID" value="KAH0783959.1"/>
    <property type="molecule type" value="Genomic_DNA"/>
</dbReference>
<dbReference type="SUPFAM" id="SSF53098">
    <property type="entry name" value="Ribonuclease H-like"/>
    <property type="match status" value="1"/>
</dbReference>
<protein>
    <recommendedName>
        <fullName evidence="1">hAT-like transposase RNase-H fold domain-containing protein</fullName>
    </recommendedName>
</protein>
<organism evidence="2 3">
    <name type="scientific">Solanum tuberosum</name>
    <name type="common">Potato</name>
    <dbReference type="NCBI Taxonomy" id="4113"/>
    <lineage>
        <taxon>Eukaryota</taxon>
        <taxon>Viridiplantae</taxon>
        <taxon>Streptophyta</taxon>
        <taxon>Embryophyta</taxon>
        <taxon>Tracheophyta</taxon>
        <taxon>Spermatophyta</taxon>
        <taxon>Magnoliopsida</taxon>
        <taxon>eudicotyledons</taxon>
        <taxon>Gunneridae</taxon>
        <taxon>Pentapetalae</taxon>
        <taxon>asterids</taxon>
        <taxon>lamiids</taxon>
        <taxon>Solanales</taxon>
        <taxon>Solanaceae</taxon>
        <taxon>Solanoideae</taxon>
        <taxon>Solaneae</taxon>
        <taxon>Solanum</taxon>
    </lineage>
</organism>
<dbReference type="PANTHER" id="PTHR23272">
    <property type="entry name" value="BED FINGER-RELATED"/>
    <property type="match status" value="1"/>
</dbReference>
<dbReference type="PANTHER" id="PTHR23272:SF194">
    <property type="entry name" value="ZINC FINGER BED DOMAIN-CONTAINING PROTEIN DAYSLEEPER-LIKE"/>
    <property type="match status" value="1"/>
</dbReference>
<comment type="caution">
    <text evidence="2">The sequence shown here is derived from an EMBL/GenBank/DDBJ whole genome shotgun (WGS) entry which is preliminary data.</text>
</comment>
<dbReference type="InterPro" id="IPR012337">
    <property type="entry name" value="RNaseH-like_sf"/>
</dbReference>
<proteinExistence type="predicted"/>
<dbReference type="Pfam" id="PF14372">
    <property type="entry name" value="hAT-like_RNase-H"/>
    <property type="match status" value="1"/>
</dbReference>
<feature type="domain" description="hAT-like transposase RNase-H fold" evidence="1">
    <location>
        <begin position="1"/>
        <end position="65"/>
    </location>
</feature>